<dbReference type="Pfam" id="PF01025">
    <property type="entry name" value="GrpE"/>
    <property type="match status" value="1"/>
</dbReference>
<dbReference type="RefSeq" id="WP_252589183.1">
    <property type="nucleotide sequence ID" value="NZ_JAMWYS010000053.1"/>
</dbReference>
<reference evidence="6" key="1">
    <citation type="submission" date="2022-06" db="EMBL/GenBank/DDBJ databases">
        <title>Solitalea sp. MAHUQ-68 isolated from rhizospheric soil.</title>
        <authorList>
            <person name="Huq M.A."/>
        </authorList>
    </citation>
    <scope>NUCLEOTIDE SEQUENCE</scope>
    <source>
        <strain evidence="6">MAHUQ-68</strain>
    </source>
</reference>
<comment type="similarity">
    <text evidence="1 3 5">Belongs to the GrpE family.</text>
</comment>
<comment type="function">
    <text evidence="3 4">Participates actively in the response to hyperosmotic and heat shock by preventing the aggregation of stress-denatured proteins, in association with DnaK and GrpE. It is the nucleotide exchange factor for DnaK and may function as a thermosensor. Unfolded proteins bind initially to DnaJ; upon interaction with the DnaJ-bound protein, DnaK hydrolyzes its bound ATP, resulting in the formation of a stable complex. GrpE releases ADP from DnaK; ATP binding to DnaK triggers the release of the substrate protein, thus completing the reaction cycle. Several rounds of ATP-dependent interactions between DnaJ, DnaK and GrpE are required for fully efficient folding.</text>
</comment>
<dbReference type="InterPro" id="IPR013805">
    <property type="entry name" value="GrpE_CC"/>
</dbReference>
<dbReference type="PRINTS" id="PR00773">
    <property type="entry name" value="GRPEPROTEIN"/>
</dbReference>
<dbReference type="GO" id="GO:0042803">
    <property type="term" value="F:protein homodimerization activity"/>
    <property type="evidence" value="ECO:0007669"/>
    <property type="project" value="InterPro"/>
</dbReference>
<dbReference type="SUPFAM" id="SSF58014">
    <property type="entry name" value="Coiled-coil domain of nucleotide exchange factor GrpE"/>
    <property type="match status" value="1"/>
</dbReference>
<keyword evidence="2 3" id="KW-0143">Chaperone</keyword>
<evidence type="ECO:0000256" key="5">
    <source>
        <dbReference type="RuleBase" id="RU004478"/>
    </source>
</evidence>
<dbReference type="Gene3D" id="2.30.22.10">
    <property type="entry name" value="Head domain of nucleotide exchange factor GrpE"/>
    <property type="match status" value="1"/>
</dbReference>
<evidence type="ECO:0000313" key="7">
    <source>
        <dbReference type="Proteomes" id="UP001155182"/>
    </source>
</evidence>
<dbReference type="GO" id="GO:0000774">
    <property type="term" value="F:adenyl-nucleotide exchange factor activity"/>
    <property type="evidence" value="ECO:0007669"/>
    <property type="project" value="InterPro"/>
</dbReference>
<dbReference type="GO" id="GO:0005737">
    <property type="term" value="C:cytoplasm"/>
    <property type="evidence" value="ECO:0007669"/>
    <property type="project" value="UniProtKB-SubCell"/>
</dbReference>
<keyword evidence="3" id="KW-0963">Cytoplasm</keyword>
<gene>
    <name evidence="3" type="primary">grpE</name>
    <name evidence="6" type="ORF">NF867_15035</name>
</gene>
<dbReference type="PANTHER" id="PTHR21237">
    <property type="entry name" value="GRPE PROTEIN"/>
    <property type="match status" value="1"/>
</dbReference>
<dbReference type="HAMAP" id="MF_01151">
    <property type="entry name" value="GrpE"/>
    <property type="match status" value="1"/>
</dbReference>
<dbReference type="EMBL" id="JAMWYS010000053">
    <property type="protein sequence ID" value="MCO4294175.1"/>
    <property type="molecule type" value="Genomic_DNA"/>
</dbReference>
<dbReference type="SUPFAM" id="SSF51064">
    <property type="entry name" value="Head domain of nucleotide exchange factor GrpE"/>
    <property type="match status" value="1"/>
</dbReference>
<sequence length="189" mass="21467">MLKSKKKNMENKDNQVHEEFIDNTADAAEVQESMAVAEEIASPEKVLKDELDLANEKYLRLYAEFDNFRRRTSKERVELIQTAGKDVIKSMLPVMDDFDRALKSFEGREDDAVLEGIKLIANKFKNTLLQQGVKEMEAIGQPFDAELHEAITNIPAPTDDMKGKIIDVVEKGYFLQDKVIRYAKVVVGA</sequence>
<proteinExistence type="inferred from homology"/>
<dbReference type="InterPro" id="IPR009012">
    <property type="entry name" value="GrpE_head"/>
</dbReference>
<dbReference type="AlphaFoldDB" id="A0A9X2JEQ5"/>
<keyword evidence="7" id="KW-1185">Reference proteome</keyword>
<evidence type="ECO:0000313" key="6">
    <source>
        <dbReference type="EMBL" id="MCO4294175.1"/>
    </source>
</evidence>
<protein>
    <recommendedName>
        <fullName evidence="3 4">Protein GrpE</fullName>
    </recommendedName>
    <alternativeName>
        <fullName evidence="3">HSP-70 cofactor</fullName>
    </alternativeName>
</protein>
<name>A0A9X2JEQ5_9SPHI</name>
<keyword evidence="3 4" id="KW-0346">Stress response</keyword>
<dbReference type="Proteomes" id="UP001155182">
    <property type="component" value="Unassembled WGS sequence"/>
</dbReference>
<dbReference type="PROSITE" id="PS01071">
    <property type="entry name" value="GRPE"/>
    <property type="match status" value="1"/>
</dbReference>
<dbReference type="GO" id="GO:0006457">
    <property type="term" value="P:protein folding"/>
    <property type="evidence" value="ECO:0007669"/>
    <property type="project" value="InterPro"/>
</dbReference>
<comment type="subunit">
    <text evidence="3">Homodimer.</text>
</comment>
<accession>A0A9X2JEQ5</accession>
<evidence type="ECO:0000256" key="1">
    <source>
        <dbReference type="ARBA" id="ARBA00009054"/>
    </source>
</evidence>
<dbReference type="InterPro" id="IPR000740">
    <property type="entry name" value="GrpE"/>
</dbReference>
<comment type="subcellular location">
    <subcellularLocation>
        <location evidence="3">Cytoplasm</location>
    </subcellularLocation>
</comment>
<evidence type="ECO:0000256" key="4">
    <source>
        <dbReference type="RuleBase" id="RU000639"/>
    </source>
</evidence>
<dbReference type="GO" id="GO:0051087">
    <property type="term" value="F:protein-folding chaperone binding"/>
    <property type="evidence" value="ECO:0007669"/>
    <property type="project" value="InterPro"/>
</dbReference>
<evidence type="ECO:0000256" key="2">
    <source>
        <dbReference type="ARBA" id="ARBA00023186"/>
    </source>
</evidence>
<dbReference type="Gene3D" id="3.90.20.20">
    <property type="match status" value="1"/>
</dbReference>
<dbReference type="CDD" id="cd00446">
    <property type="entry name" value="GrpE"/>
    <property type="match status" value="1"/>
</dbReference>
<evidence type="ECO:0000256" key="3">
    <source>
        <dbReference type="HAMAP-Rule" id="MF_01151"/>
    </source>
</evidence>
<dbReference type="GO" id="GO:0051082">
    <property type="term" value="F:unfolded protein binding"/>
    <property type="evidence" value="ECO:0007669"/>
    <property type="project" value="TreeGrafter"/>
</dbReference>
<organism evidence="6 7">
    <name type="scientific">Solitalea agri</name>
    <dbReference type="NCBI Taxonomy" id="2953739"/>
    <lineage>
        <taxon>Bacteria</taxon>
        <taxon>Pseudomonadati</taxon>
        <taxon>Bacteroidota</taxon>
        <taxon>Sphingobacteriia</taxon>
        <taxon>Sphingobacteriales</taxon>
        <taxon>Sphingobacteriaceae</taxon>
        <taxon>Solitalea</taxon>
    </lineage>
</organism>
<comment type="caution">
    <text evidence="6">The sequence shown here is derived from an EMBL/GenBank/DDBJ whole genome shotgun (WGS) entry which is preliminary data.</text>
</comment>
<dbReference type="PANTHER" id="PTHR21237:SF23">
    <property type="entry name" value="GRPE PROTEIN HOMOLOG, MITOCHONDRIAL"/>
    <property type="match status" value="1"/>
</dbReference>